<dbReference type="GeneID" id="30985277"/>
<sequence>MASGDDTIARVRHKNSVLRERLSRLINEDEDLKERKSPAQSQDHHRSDDKENRQRYFQSLKENVEHLKKKQYELPGTKQESHVRAYVASDRSLDESFDTDPLESELSPEQEVIARLRDQLRLQAAERKELIEEFQRKEATMFKEYRHKESQLRKELEQVKLDQGRDHHQLEDKYTSLVARLQRENSDHRANEASLNHTLKKISVKVVMYKRQLQEMTTKNEALQSVNKILTRSLQVVHVDCTDDDTAKLMTASDTTTEVLIRGYNGPPAREGRPRLARYAAMVLFVVRVRRMAEARKTVERRLQLLVADLHGAV</sequence>
<reference evidence="4" key="1">
    <citation type="submission" date="2016-05" db="EMBL/GenBank/DDBJ databases">
        <title>Comparative genomics of biotechnologically important yeasts.</title>
        <authorList>
            <consortium name="DOE Joint Genome Institute"/>
            <person name="Riley R."/>
            <person name="Haridas S."/>
            <person name="Wolfe K.H."/>
            <person name="Lopes M.R."/>
            <person name="Hittinger C.T."/>
            <person name="Goker M."/>
            <person name="Salamov A."/>
            <person name="Wisecaver J."/>
            <person name="Long T.M."/>
            <person name="Aerts A.L."/>
            <person name="Barry K."/>
            <person name="Choi C."/>
            <person name="Clum A."/>
            <person name="Coughlan A.Y."/>
            <person name="Deshpande S."/>
            <person name="Douglass A.P."/>
            <person name="Hanson S.J."/>
            <person name="Klenk H.-P."/>
            <person name="Labutti K."/>
            <person name="Lapidus A."/>
            <person name="Lindquist E."/>
            <person name="Lipzen A."/>
            <person name="Meier-Kolthoff J.P."/>
            <person name="Ohm R.A."/>
            <person name="Otillar R.P."/>
            <person name="Pangilinan J."/>
            <person name="Peng Y."/>
            <person name="Rokas A."/>
            <person name="Rosa C.A."/>
            <person name="Scheuner C."/>
            <person name="Sibirny A.A."/>
            <person name="Slot J.C."/>
            <person name="Stielow J.B."/>
            <person name="Sun H."/>
            <person name="Kurtzman C.P."/>
            <person name="Blackwell M."/>
            <person name="Grigoriev I.V."/>
            <person name="Jeffries T.W."/>
        </authorList>
    </citation>
    <scope>NUCLEOTIDE SEQUENCE [LARGE SCALE GENOMIC DNA]</scope>
    <source>
        <strain evidence="4">NRRL Y-17324</strain>
    </source>
</reference>
<evidence type="ECO:0000256" key="2">
    <source>
        <dbReference type="SAM" id="MobiDB-lite"/>
    </source>
</evidence>
<organism evidence="3 4">
    <name type="scientific">Suhomyces tanzawaensis NRRL Y-17324</name>
    <dbReference type="NCBI Taxonomy" id="984487"/>
    <lineage>
        <taxon>Eukaryota</taxon>
        <taxon>Fungi</taxon>
        <taxon>Dikarya</taxon>
        <taxon>Ascomycota</taxon>
        <taxon>Saccharomycotina</taxon>
        <taxon>Pichiomycetes</taxon>
        <taxon>Debaryomycetaceae</taxon>
        <taxon>Suhomyces</taxon>
    </lineage>
</organism>
<evidence type="ECO:0000313" key="4">
    <source>
        <dbReference type="Proteomes" id="UP000094285"/>
    </source>
</evidence>
<dbReference type="EMBL" id="KV453914">
    <property type="protein sequence ID" value="ODV78148.1"/>
    <property type="molecule type" value="Genomic_DNA"/>
</dbReference>
<dbReference type="AlphaFoldDB" id="A0A1E4SF81"/>
<dbReference type="Proteomes" id="UP000094285">
    <property type="component" value="Unassembled WGS sequence"/>
</dbReference>
<feature type="coiled-coil region" evidence="1">
    <location>
        <begin position="113"/>
        <end position="162"/>
    </location>
</feature>
<protein>
    <submittedName>
        <fullName evidence="3">Uncharacterized protein</fullName>
    </submittedName>
</protein>
<evidence type="ECO:0000313" key="3">
    <source>
        <dbReference type="EMBL" id="ODV78148.1"/>
    </source>
</evidence>
<keyword evidence="4" id="KW-1185">Reference proteome</keyword>
<feature type="region of interest" description="Disordered" evidence="2">
    <location>
        <begin position="24"/>
        <end position="52"/>
    </location>
</feature>
<keyword evidence="1" id="KW-0175">Coiled coil</keyword>
<name>A0A1E4SF81_9ASCO</name>
<evidence type="ECO:0000256" key="1">
    <source>
        <dbReference type="SAM" id="Coils"/>
    </source>
</evidence>
<dbReference type="RefSeq" id="XP_020063270.1">
    <property type="nucleotide sequence ID" value="XM_020211141.1"/>
</dbReference>
<gene>
    <name evidence="3" type="ORF">CANTADRAFT_7600</name>
</gene>
<accession>A0A1E4SF81</accession>
<proteinExistence type="predicted"/>